<keyword evidence="1" id="KW-0472">Membrane</keyword>
<keyword evidence="1" id="KW-1133">Transmembrane helix</keyword>
<dbReference type="RefSeq" id="WP_125480604.1">
    <property type="nucleotide sequence ID" value="NZ_RSFW01000015.1"/>
</dbReference>
<feature type="transmembrane region" description="Helical" evidence="1">
    <location>
        <begin position="83"/>
        <end position="101"/>
    </location>
</feature>
<evidence type="ECO:0000256" key="1">
    <source>
        <dbReference type="SAM" id="Phobius"/>
    </source>
</evidence>
<protein>
    <submittedName>
        <fullName evidence="2">Uncharacterized protein</fullName>
    </submittedName>
</protein>
<comment type="caution">
    <text evidence="2">The sequence shown here is derived from an EMBL/GenBank/DDBJ whole genome shotgun (WGS) entry which is preliminary data.</text>
</comment>
<feature type="transmembrane region" description="Helical" evidence="1">
    <location>
        <begin position="107"/>
        <end position="124"/>
    </location>
</feature>
<dbReference type="OrthoDB" id="2971634at2"/>
<dbReference type="EMBL" id="RSFW01000015">
    <property type="protein sequence ID" value="RSD26470.1"/>
    <property type="molecule type" value="Genomic_DNA"/>
</dbReference>
<feature type="transmembrane region" description="Helical" evidence="1">
    <location>
        <begin position="42"/>
        <end position="62"/>
    </location>
</feature>
<dbReference type="AlphaFoldDB" id="A0A3R9KUF9"/>
<reference evidence="3" key="1">
    <citation type="submission" date="2018-12" db="EMBL/GenBank/DDBJ databases">
        <title>Bacillus chawlae sp. nov., Bacillus glennii sp. nov., and Bacillus saganii sp. nov. Isolated from the Vehicle Assembly Building at Kennedy Space Center where the Viking Spacecraft were Assembled.</title>
        <authorList>
            <person name="Seuylemezian A."/>
            <person name="Vaishampayan P."/>
        </authorList>
    </citation>
    <scope>NUCLEOTIDE SEQUENCE [LARGE SCALE GENOMIC DNA]</scope>
    <source>
        <strain evidence="3">DSM 13966</strain>
    </source>
</reference>
<keyword evidence="1" id="KW-0812">Transmembrane</keyword>
<evidence type="ECO:0000313" key="3">
    <source>
        <dbReference type="Proteomes" id="UP000279911"/>
    </source>
</evidence>
<organism evidence="2 3">
    <name type="scientific">Mesobacillus subterraneus</name>
    <dbReference type="NCBI Taxonomy" id="285983"/>
    <lineage>
        <taxon>Bacteria</taxon>
        <taxon>Bacillati</taxon>
        <taxon>Bacillota</taxon>
        <taxon>Bacilli</taxon>
        <taxon>Bacillales</taxon>
        <taxon>Bacillaceae</taxon>
        <taxon>Mesobacillus</taxon>
    </lineage>
</organism>
<gene>
    <name evidence="2" type="ORF">EJA10_13775</name>
</gene>
<accession>A0A3R9KUF9</accession>
<evidence type="ECO:0000313" key="2">
    <source>
        <dbReference type="EMBL" id="RSD26470.1"/>
    </source>
</evidence>
<feature type="transmembrane region" description="Helical" evidence="1">
    <location>
        <begin position="5"/>
        <end position="22"/>
    </location>
</feature>
<sequence>MLWKVFRLFFGLLCGYLVVNWLPDFKPRHEEEFVSDFILHPIEFFAGAMALVFGMYAIGGLLREGLGSFMNIFKGKRVVVSDIILAIGCFGCFSLLIQYGFWQTSVFFGFCLLYGMISFSPYKMEKDHGK</sequence>
<name>A0A3R9KUF9_9BACI</name>
<dbReference type="Proteomes" id="UP000279911">
    <property type="component" value="Unassembled WGS sequence"/>
</dbReference>
<proteinExistence type="predicted"/>